<feature type="compositionally biased region" description="Polar residues" evidence="1">
    <location>
        <begin position="74"/>
        <end position="83"/>
    </location>
</feature>
<feature type="region of interest" description="Disordered" evidence="1">
    <location>
        <begin position="415"/>
        <end position="472"/>
    </location>
</feature>
<dbReference type="AlphaFoldDB" id="A0A420YLG5"/>
<gene>
    <name evidence="4" type="ORF">DL546_009662</name>
</gene>
<dbReference type="GO" id="GO:0031930">
    <property type="term" value="P:mitochondria-nucleus signaling pathway"/>
    <property type="evidence" value="ECO:0007669"/>
    <property type="project" value="TreeGrafter"/>
</dbReference>
<dbReference type="GO" id="GO:0005737">
    <property type="term" value="C:cytoplasm"/>
    <property type="evidence" value="ECO:0007669"/>
    <property type="project" value="TreeGrafter"/>
</dbReference>
<dbReference type="InterPro" id="IPR021711">
    <property type="entry name" value="DUF3295"/>
</dbReference>
<comment type="caution">
    <text evidence="4">The sequence shown here is derived from an EMBL/GenBank/DDBJ whole genome shotgun (WGS) entry which is preliminary data.</text>
</comment>
<dbReference type="InterPro" id="IPR053043">
    <property type="entry name" value="Ras-cAMP_regulatory"/>
</dbReference>
<dbReference type="InterPro" id="IPR013860">
    <property type="entry name" value="AreA_GATA"/>
</dbReference>
<evidence type="ECO:0000313" key="5">
    <source>
        <dbReference type="Proteomes" id="UP000275385"/>
    </source>
</evidence>
<feature type="domain" description="DUF3295" evidence="3">
    <location>
        <begin position="92"/>
        <end position="583"/>
    </location>
</feature>
<feature type="compositionally biased region" description="Low complexity" evidence="1">
    <location>
        <begin position="326"/>
        <end position="339"/>
    </location>
</feature>
<evidence type="ECO:0000259" key="2">
    <source>
        <dbReference type="Pfam" id="PF08550"/>
    </source>
</evidence>
<keyword evidence="5" id="KW-1185">Reference proteome</keyword>
<dbReference type="Pfam" id="PF08550">
    <property type="entry name" value="GATA_AreA"/>
    <property type="match status" value="1"/>
</dbReference>
<dbReference type="OrthoDB" id="5054775at2759"/>
<feature type="domain" description="Nitrogen regulatory protein areA GATA-like" evidence="2">
    <location>
        <begin position="31"/>
        <end position="58"/>
    </location>
</feature>
<feature type="compositionally biased region" description="Low complexity" evidence="1">
    <location>
        <begin position="192"/>
        <end position="206"/>
    </location>
</feature>
<dbReference type="Proteomes" id="UP000275385">
    <property type="component" value="Unassembled WGS sequence"/>
</dbReference>
<protein>
    <submittedName>
        <fullName evidence="4">Uncharacterized protein</fullName>
    </submittedName>
</protein>
<sequence length="583" mass="64190">MPQTLATPVLQVDTNVIHQVDTKNPDNLHSMWTVFAKCADAVAQGRRLENLSWRLWNRETFCCENVERVLTPNSATSLPQQIQHSRRSSPSDDVPQLSGSVESVADEEAVEDFHSETPAMEIVRPVIRRQDSCGSSRSRGKERHITSDNLEKMVNNIIQAKAPLTDPLPELTSSFQPPVQKPVTDTVDLQRSGSTTTESSVTSSDADSLESQHEPSTVSPPQLSASQTRAPIIVKGFSPSSVRSCRITSQAQKGPSPSAIPAPTAAPAAQFVAPKGRARFALGASSGDDSYSDRSSMNNRAQAVPQKPKKNMFQLGGSSEDNSPESPQQGHRQSAQQQSNLDYTNSSAIEDDEDEDAIYDESAIDDEDDSSEWEDSNEESGKSSVDSKLNFKRVDSSANLTSRRSLITLMLAQNDSQVQRSSRLASQSTSALPHRNRMSPHRAHSSSPNDSDDGPLMMRRTARAPPMNPINEIPRTAARPIVATASGATHSAMLSPKTTRRNMLATELTESLRRHLVWERRQRNQNPLNNAAIQRRHTSTDVANLKQYPEKPYMNNTQAVDTNSYDLNGTDGYNDNSYYTHGW</sequence>
<dbReference type="STRING" id="177199.A0A420YLG5"/>
<feature type="compositionally biased region" description="Low complexity" evidence="1">
    <location>
        <begin position="285"/>
        <end position="296"/>
    </location>
</feature>
<dbReference type="GO" id="GO:0006808">
    <property type="term" value="P:regulation of nitrogen utilization"/>
    <property type="evidence" value="ECO:0007669"/>
    <property type="project" value="TreeGrafter"/>
</dbReference>
<dbReference type="GO" id="GO:0000122">
    <property type="term" value="P:negative regulation of transcription by RNA polymerase II"/>
    <property type="evidence" value="ECO:0007669"/>
    <property type="project" value="TreeGrafter"/>
</dbReference>
<feature type="compositionally biased region" description="Acidic residues" evidence="1">
    <location>
        <begin position="349"/>
        <end position="378"/>
    </location>
</feature>
<dbReference type="Pfam" id="PF11702">
    <property type="entry name" value="DUF3295"/>
    <property type="match status" value="1"/>
</dbReference>
<feature type="region of interest" description="Disordered" evidence="1">
    <location>
        <begin position="74"/>
        <end position="112"/>
    </location>
</feature>
<dbReference type="EMBL" id="QVQW01000004">
    <property type="protein sequence ID" value="RKU48719.1"/>
    <property type="molecule type" value="Genomic_DNA"/>
</dbReference>
<feature type="compositionally biased region" description="Polar residues" evidence="1">
    <location>
        <begin position="316"/>
        <end position="325"/>
    </location>
</feature>
<feature type="region of interest" description="Disordered" evidence="1">
    <location>
        <begin position="128"/>
        <end position="150"/>
    </location>
</feature>
<name>A0A420YLG5_9PEZI</name>
<feature type="compositionally biased region" description="Polar residues" evidence="1">
    <location>
        <begin position="214"/>
        <end position="229"/>
    </location>
</feature>
<feature type="compositionally biased region" description="Low complexity" evidence="1">
    <location>
        <begin position="255"/>
        <end position="266"/>
    </location>
</feature>
<feature type="compositionally biased region" description="Polar residues" evidence="1">
    <location>
        <begin position="238"/>
        <end position="253"/>
    </location>
</feature>
<evidence type="ECO:0000259" key="3">
    <source>
        <dbReference type="Pfam" id="PF11702"/>
    </source>
</evidence>
<dbReference type="PANTHER" id="PTHR28014">
    <property type="entry name" value="NEGATIVE REGULATOR OF RAS-CAMP PATHWAY"/>
    <property type="match status" value="1"/>
</dbReference>
<evidence type="ECO:0000256" key="1">
    <source>
        <dbReference type="SAM" id="MobiDB-lite"/>
    </source>
</evidence>
<reference evidence="4 5" key="1">
    <citation type="submission" date="2018-08" db="EMBL/GenBank/DDBJ databases">
        <title>Draft genome of the lignicolous fungus Coniochaeta pulveracea.</title>
        <authorList>
            <person name="Borstlap C.J."/>
            <person name="De Witt R.N."/>
            <person name="Botha A."/>
            <person name="Volschenk H."/>
        </authorList>
    </citation>
    <scope>NUCLEOTIDE SEQUENCE [LARGE SCALE GENOMIC DNA]</scope>
    <source>
        <strain evidence="4 5">CAB683</strain>
    </source>
</reference>
<feature type="region of interest" description="Disordered" evidence="1">
    <location>
        <begin position="168"/>
        <end position="266"/>
    </location>
</feature>
<evidence type="ECO:0000313" key="4">
    <source>
        <dbReference type="EMBL" id="RKU48719.1"/>
    </source>
</evidence>
<feature type="region of interest" description="Disordered" evidence="1">
    <location>
        <begin position="284"/>
        <end position="386"/>
    </location>
</feature>
<dbReference type="PANTHER" id="PTHR28014:SF1">
    <property type="entry name" value="NEGATIVE REGULATOR OF RAS-CAMP PATHWAY"/>
    <property type="match status" value="1"/>
</dbReference>
<accession>A0A420YLG5</accession>
<proteinExistence type="predicted"/>
<feature type="compositionally biased region" description="Basic residues" evidence="1">
    <location>
        <begin position="434"/>
        <end position="444"/>
    </location>
</feature>
<organism evidence="4 5">
    <name type="scientific">Coniochaeta pulveracea</name>
    <dbReference type="NCBI Taxonomy" id="177199"/>
    <lineage>
        <taxon>Eukaryota</taxon>
        <taxon>Fungi</taxon>
        <taxon>Dikarya</taxon>
        <taxon>Ascomycota</taxon>
        <taxon>Pezizomycotina</taxon>
        <taxon>Sordariomycetes</taxon>
        <taxon>Sordariomycetidae</taxon>
        <taxon>Coniochaetales</taxon>
        <taxon>Coniochaetaceae</taxon>
        <taxon>Coniochaeta</taxon>
    </lineage>
</organism>
<feature type="compositionally biased region" description="Polar residues" evidence="1">
    <location>
        <begin position="415"/>
        <end position="431"/>
    </location>
</feature>